<feature type="compositionally biased region" description="Basic and acidic residues" evidence="1">
    <location>
        <begin position="53"/>
        <end position="71"/>
    </location>
</feature>
<dbReference type="Proteomes" id="UP000005801">
    <property type="component" value="Unassembled WGS sequence"/>
</dbReference>
<evidence type="ECO:0000256" key="1">
    <source>
        <dbReference type="SAM" id="MobiDB-lite"/>
    </source>
</evidence>
<feature type="region of interest" description="Disordered" evidence="1">
    <location>
        <begin position="53"/>
        <end position="75"/>
    </location>
</feature>
<proteinExistence type="predicted"/>
<dbReference type="eggNOG" id="COG2234">
    <property type="taxonomic scope" value="Bacteria"/>
</dbReference>
<keyword evidence="3" id="KW-0031">Aminopeptidase</keyword>
<comment type="caution">
    <text evidence="3">The sequence shown here is derived from an EMBL/GenBank/DDBJ whole genome shotgun (WGS) entry which is preliminary data.</text>
</comment>
<organism evidence="3 4">
    <name type="scientific">Plesiocystis pacifica SIR-1</name>
    <dbReference type="NCBI Taxonomy" id="391625"/>
    <lineage>
        <taxon>Bacteria</taxon>
        <taxon>Pseudomonadati</taxon>
        <taxon>Myxococcota</taxon>
        <taxon>Polyangia</taxon>
        <taxon>Nannocystales</taxon>
        <taxon>Nannocystaceae</taxon>
        <taxon>Plesiocystis</taxon>
    </lineage>
</organism>
<dbReference type="EMBL" id="ABCS01000025">
    <property type="protein sequence ID" value="EDM78914.1"/>
    <property type="molecule type" value="Genomic_DNA"/>
</dbReference>
<keyword evidence="4" id="KW-1185">Reference proteome</keyword>
<feature type="domain" description="Peptidase M28" evidence="2">
    <location>
        <begin position="446"/>
        <end position="649"/>
    </location>
</feature>
<dbReference type="Pfam" id="PF04389">
    <property type="entry name" value="Peptidase_M28"/>
    <property type="match status" value="1"/>
</dbReference>
<name>A6G5H1_9BACT</name>
<dbReference type="InterPro" id="IPR007484">
    <property type="entry name" value="Peptidase_M28"/>
</dbReference>
<sequence>MTDTGAAKLSGDGGMDAMLPRAAAWYPQQVLTRVSSLALVAALALSLGCDRGAADAKESRPPAPSTEEREPPGPGLLEIDADAMLDGITWLASDERRGRYTFSPEIQDSALWVRQRYEALGLSPVGAQMIHPFQMRTAVTAGETQRLVIHSGARAREAKADEFTPIAFGRPGKVRGELVFAGYATRWDRERQLSYFRRLRGHERVDLERAPDGVYDDLDGVDLDGKIALVLMHAPRRSDLRGLYVEIRDAVQDFEFDAGPLLEAGDVKALEALHRQTRERIVELAETSIELDALDAAFWSVPDPRAGIDVEILYAHLLDCAITTPQFVPEHNRLEEKLERLRDAGAIGAVVVNGPRSFMTPDAREADALRELPAKGSGLGVVRVHAPFPVVQLRWRAADRLLRIDGRKLSKIQAKIDRELEPRSGPLGVEVELEVELDEDFTESPNVLAMIPGRSEDIVLVGAHLDHIGVKGEGHCRPRGAGADLICNGADDNASGTAVVMDIARSLAASGESFERTVVFAHFSGEELGLFGSKALVADPPFPLERVVAMINLDMVGRLRDGALTISGLDSSETWLPLLDELGVDERAEQLLLDRHTTTRSDHAPFFRRQIPSLFFFTGTHEDYHQPSDETARIDREGLAIVGQLALDVVVALARGRAIRWGELEPGEGIGYGLTGADSPTLIER</sequence>
<gene>
    <name evidence="3" type="ORF">PPSIR1_03558</name>
</gene>
<dbReference type="STRING" id="391625.PPSIR1_03558"/>
<evidence type="ECO:0000259" key="2">
    <source>
        <dbReference type="Pfam" id="PF04389"/>
    </source>
</evidence>
<dbReference type="SUPFAM" id="SSF53187">
    <property type="entry name" value="Zn-dependent exopeptidases"/>
    <property type="match status" value="1"/>
</dbReference>
<dbReference type="GO" id="GO:0004177">
    <property type="term" value="F:aminopeptidase activity"/>
    <property type="evidence" value="ECO:0007669"/>
    <property type="project" value="UniProtKB-KW"/>
</dbReference>
<dbReference type="PANTHER" id="PTHR12147:SF26">
    <property type="entry name" value="PEPTIDASE M28 DOMAIN-CONTAINING PROTEIN"/>
    <property type="match status" value="1"/>
</dbReference>
<evidence type="ECO:0000313" key="4">
    <source>
        <dbReference type="Proteomes" id="UP000005801"/>
    </source>
</evidence>
<accession>A6G5H1</accession>
<dbReference type="eggNOG" id="COG0265">
    <property type="taxonomic scope" value="Bacteria"/>
</dbReference>
<dbReference type="GO" id="GO:0008235">
    <property type="term" value="F:metalloexopeptidase activity"/>
    <property type="evidence" value="ECO:0007669"/>
    <property type="project" value="InterPro"/>
</dbReference>
<dbReference type="GO" id="GO:0006508">
    <property type="term" value="P:proteolysis"/>
    <property type="evidence" value="ECO:0007669"/>
    <property type="project" value="InterPro"/>
</dbReference>
<evidence type="ECO:0000313" key="3">
    <source>
        <dbReference type="EMBL" id="EDM78914.1"/>
    </source>
</evidence>
<reference evidence="3 4" key="1">
    <citation type="submission" date="2007-06" db="EMBL/GenBank/DDBJ databases">
        <authorList>
            <person name="Shimkets L."/>
            <person name="Ferriera S."/>
            <person name="Johnson J."/>
            <person name="Kravitz S."/>
            <person name="Beeson K."/>
            <person name="Sutton G."/>
            <person name="Rogers Y.-H."/>
            <person name="Friedman R."/>
            <person name="Frazier M."/>
            <person name="Venter J.C."/>
        </authorList>
    </citation>
    <scope>NUCLEOTIDE SEQUENCE [LARGE SCALE GENOMIC DNA]</scope>
    <source>
        <strain evidence="3 4">SIR-1</strain>
    </source>
</reference>
<keyword evidence="3" id="KW-0378">Hydrolase</keyword>
<dbReference type="Gene3D" id="3.40.630.10">
    <property type="entry name" value="Zn peptidases"/>
    <property type="match status" value="1"/>
</dbReference>
<dbReference type="InterPro" id="IPR045175">
    <property type="entry name" value="M28_fam"/>
</dbReference>
<keyword evidence="3" id="KW-0645">Protease</keyword>
<dbReference type="PANTHER" id="PTHR12147">
    <property type="entry name" value="METALLOPEPTIDASE M28 FAMILY MEMBER"/>
    <property type="match status" value="1"/>
</dbReference>
<dbReference type="AlphaFoldDB" id="A6G5H1"/>
<protein>
    <submittedName>
        <fullName evidence="3">Probable aminopeptidase</fullName>
    </submittedName>
</protein>